<evidence type="ECO:0000313" key="2">
    <source>
        <dbReference type="Proteomes" id="UP001220324"/>
    </source>
</evidence>
<sequence>MAQWWSFDANFGCAYGDEDLYHGADLDLEAAPPPLTGEEIKCLTPFEDRSPRRRALRSSDSLVPDIYTFFQENDPAAYAPASAQVNVGKSTSTPLRDSVLSQLPGAEDWADVHERYHDGV</sequence>
<dbReference type="EMBL" id="JAQIZZ010000001">
    <property type="protein sequence ID" value="KAJ5556586.1"/>
    <property type="molecule type" value="Genomic_DNA"/>
</dbReference>
<protein>
    <submittedName>
        <fullName evidence="1">Uncharacterized protein</fullName>
    </submittedName>
</protein>
<dbReference type="AlphaFoldDB" id="A0AAD6D698"/>
<gene>
    <name evidence="1" type="ORF">N7494_000501</name>
</gene>
<name>A0AAD6D698_9EURO</name>
<evidence type="ECO:0000313" key="1">
    <source>
        <dbReference type="EMBL" id="KAJ5556586.1"/>
    </source>
</evidence>
<accession>A0AAD6D698</accession>
<proteinExistence type="predicted"/>
<keyword evidence="2" id="KW-1185">Reference proteome</keyword>
<dbReference type="Proteomes" id="UP001220324">
    <property type="component" value="Unassembled WGS sequence"/>
</dbReference>
<organism evidence="1 2">
    <name type="scientific">Penicillium frequentans</name>
    <dbReference type="NCBI Taxonomy" id="3151616"/>
    <lineage>
        <taxon>Eukaryota</taxon>
        <taxon>Fungi</taxon>
        <taxon>Dikarya</taxon>
        <taxon>Ascomycota</taxon>
        <taxon>Pezizomycotina</taxon>
        <taxon>Eurotiomycetes</taxon>
        <taxon>Eurotiomycetidae</taxon>
        <taxon>Eurotiales</taxon>
        <taxon>Aspergillaceae</taxon>
        <taxon>Penicillium</taxon>
    </lineage>
</organism>
<comment type="caution">
    <text evidence="1">The sequence shown here is derived from an EMBL/GenBank/DDBJ whole genome shotgun (WGS) entry which is preliminary data.</text>
</comment>
<reference evidence="1 2" key="1">
    <citation type="journal article" date="2023" name="IMA Fungus">
        <title>Comparative genomic study of the Penicillium genus elucidates a diverse pangenome and 15 lateral gene transfer events.</title>
        <authorList>
            <person name="Petersen C."/>
            <person name="Sorensen T."/>
            <person name="Nielsen M.R."/>
            <person name="Sondergaard T.E."/>
            <person name="Sorensen J.L."/>
            <person name="Fitzpatrick D.A."/>
            <person name="Frisvad J.C."/>
            <person name="Nielsen K.L."/>
        </authorList>
    </citation>
    <scope>NUCLEOTIDE SEQUENCE [LARGE SCALE GENOMIC DNA]</scope>
    <source>
        <strain evidence="1 2">IBT 35679</strain>
    </source>
</reference>